<dbReference type="InterPro" id="IPR026188">
    <property type="entry name" value="Lebercilin-like"/>
</dbReference>
<feature type="compositionally biased region" description="Basic and acidic residues" evidence="3">
    <location>
        <begin position="556"/>
        <end position="569"/>
    </location>
</feature>
<dbReference type="OMA" id="YQIQNID"/>
<feature type="compositionally biased region" description="Polar residues" evidence="3">
    <location>
        <begin position="768"/>
        <end position="787"/>
    </location>
</feature>
<feature type="compositionally biased region" description="Low complexity" evidence="3">
    <location>
        <begin position="571"/>
        <end position="581"/>
    </location>
</feature>
<dbReference type="InterPro" id="IPR028933">
    <property type="entry name" value="Lebercilin_dom"/>
</dbReference>
<feature type="compositionally biased region" description="Basic and acidic residues" evidence="3">
    <location>
        <begin position="519"/>
        <end position="545"/>
    </location>
</feature>
<dbReference type="Ensembl" id="ENSGACT00000014436.2">
    <property type="protein sequence ID" value="ENSGACP00000014410.2"/>
    <property type="gene ID" value="ENSGACG00000010887.2"/>
</dbReference>
<dbReference type="eggNOG" id="ENOG502QQG3">
    <property type="taxonomic scope" value="Eukaryota"/>
</dbReference>
<feature type="region of interest" description="Disordered" evidence="3">
    <location>
        <begin position="765"/>
        <end position="814"/>
    </location>
</feature>
<feature type="compositionally biased region" description="Polar residues" evidence="3">
    <location>
        <begin position="430"/>
        <end position="446"/>
    </location>
</feature>
<feature type="compositionally biased region" description="Basic and acidic residues" evidence="3">
    <location>
        <begin position="472"/>
        <end position="492"/>
    </location>
</feature>
<feature type="compositionally biased region" description="Low complexity" evidence="3">
    <location>
        <begin position="129"/>
        <end position="145"/>
    </location>
</feature>
<dbReference type="GO" id="GO:0045494">
    <property type="term" value="P:photoreceptor cell maintenance"/>
    <property type="evidence" value="ECO:0007669"/>
    <property type="project" value="Ensembl"/>
</dbReference>
<dbReference type="GO" id="GO:0042073">
    <property type="term" value="P:intraciliary transport"/>
    <property type="evidence" value="ECO:0007669"/>
    <property type="project" value="TreeGrafter"/>
</dbReference>
<feature type="compositionally biased region" description="Basic and acidic residues" evidence="3">
    <location>
        <begin position="500"/>
        <end position="512"/>
    </location>
</feature>
<reference evidence="5" key="2">
    <citation type="submission" date="2025-08" db="UniProtKB">
        <authorList>
            <consortium name="Ensembl"/>
        </authorList>
    </citation>
    <scope>IDENTIFICATION</scope>
</reference>
<evidence type="ECO:0000256" key="3">
    <source>
        <dbReference type="SAM" id="MobiDB-lite"/>
    </source>
</evidence>
<comment type="similarity">
    <text evidence="1">Belongs to the LCA5 family.</text>
</comment>
<evidence type="ECO:0000256" key="1">
    <source>
        <dbReference type="ARBA" id="ARBA00010229"/>
    </source>
</evidence>
<feature type="compositionally biased region" description="Basic and acidic residues" evidence="3">
    <location>
        <begin position="582"/>
        <end position="605"/>
    </location>
</feature>
<dbReference type="GO" id="GO:0005930">
    <property type="term" value="C:axoneme"/>
    <property type="evidence" value="ECO:0007669"/>
    <property type="project" value="TreeGrafter"/>
</dbReference>
<feature type="compositionally biased region" description="Low complexity" evidence="3">
    <location>
        <begin position="175"/>
        <end position="186"/>
    </location>
</feature>
<feature type="domain" description="Lebercilin" evidence="4">
    <location>
        <begin position="208"/>
        <end position="400"/>
    </location>
</feature>
<reference evidence="5 6" key="1">
    <citation type="journal article" date="2021" name="G3 (Bethesda)">
        <title>Improved contiguity of the threespine stickleback genome using long-read sequencing.</title>
        <authorList>
            <person name="Nath S."/>
            <person name="Shaw D.E."/>
            <person name="White M.A."/>
        </authorList>
    </citation>
    <scope>NUCLEOTIDE SEQUENCE [LARGE SCALE GENOMIC DNA]</scope>
    <source>
        <strain evidence="5 6">Lake Benthic</strain>
    </source>
</reference>
<dbReference type="GO" id="GO:0035845">
    <property type="term" value="P:photoreceptor cell outer segment organization"/>
    <property type="evidence" value="ECO:0007669"/>
    <property type="project" value="Ensembl"/>
</dbReference>
<dbReference type="Proteomes" id="UP000007635">
    <property type="component" value="Chromosome XVIII"/>
</dbReference>
<reference evidence="5" key="3">
    <citation type="submission" date="2025-09" db="UniProtKB">
        <authorList>
            <consortium name="Ensembl"/>
        </authorList>
    </citation>
    <scope>IDENTIFICATION</scope>
</reference>
<feature type="region of interest" description="Disordered" evidence="3">
    <location>
        <begin position="283"/>
        <end position="306"/>
    </location>
</feature>
<feature type="compositionally biased region" description="Basic and acidic residues" evidence="3">
    <location>
        <begin position="283"/>
        <end position="304"/>
    </location>
</feature>
<dbReference type="AlphaFoldDB" id="G3P9Y6"/>
<dbReference type="Bgee" id="ENSGACG00000010887">
    <property type="expression patterns" value="Expressed in testis and 4 other cell types or tissues"/>
</dbReference>
<evidence type="ECO:0000313" key="5">
    <source>
        <dbReference type="Ensembl" id="ENSGACP00000014410.2"/>
    </source>
</evidence>
<feature type="compositionally biased region" description="Basic and acidic residues" evidence="3">
    <location>
        <begin position="622"/>
        <end position="635"/>
    </location>
</feature>
<dbReference type="PANTHER" id="PTHR16650">
    <property type="entry name" value="C21ORF13-RELATED"/>
    <property type="match status" value="1"/>
</dbReference>
<sequence length="836" mass="93769">MYAGRRRPKDDGAGYVNDASSEGDVDHLSCASDNMESENLTDPYADNRDVDQSRQSLRSTKKDSRASSLQKHKPIFQDKVQGEGEKDVCVESRSKTRTWRSDPDQDRLSDGEGRRSTGSLYSEDYENESPSGRSMSPYSQSRSPSLTPQRGGRVKRISNGPFYKTGVVGRRGVTRPLRPGGQPLPQQHRRGVRSGSKESSPPKDLDLVTKRMLSARLLKINELRNSLAELQQRTDELQKENRVLRQLQARQEKALQRYDDTESEISQLLSRHTNETHVLRERLRRTQERERAAERRMRDSEEQLQRSQATIARLKKLVDQRDLGARDELSRRLDEERTRAQEAEHKIKELERSMELSSNSYQRQMVAERKKTISAQEEIMTLQEELERLTNKLKEKERELDTKNIYANRMMKPALRRDVDSGAKRIVPSRGSTKAAQTKDGTSSLDFPSPPPAIDECSEQAPDGYLSLKPQFDGEDRRAETEDRRQKLEQQRMRVRAKGGGKETGKNEEEQRQLNQELHVLDEKAVTARDGRERKTERDESKRTAEGSLLNQEDENDRKRGHVQEEVERWNQGAAANQQAAEEARRKKEQLLAKLREIDRQEHGAQDAMFAEHGPFESNKVPADHSSPRLPEQKNHSSTNFYITESEESAGLRAGSGEGGRRRSGLLGGPATSGTGKRAPPSLITGDDLAFGGYAPSFGHSAPRGSSSFPPPAPKEDADSALEAIGVYSLRGLETEKEKETESGPGKERKSNLMQQLFGALAAPASVPASTSNKMEVLNSPPSTNGVRSRREGLLSFNSGSSTPPASSMNTLHVTDSRPAIRAIASFDDDIEELTL</sequence>
<name>G3P9Y6_GASAC</name>
<feature type="compositionally biased region" description="Polar residues" evidence="3">
    <location>
        <begin position="31"/>
        <end position="40"/>
    </location>
</feature>
<organism evidence="5 6">
    <name type="scientific">Gasterosteus aculeatus aculeatus</name>
    <name type="common">three-spined stickleback</name>
    <dbReference type="NCBI Taxonomy" id="481459"/>
    <lineage>
        <taxon>Eukaryota</taxon>
        <taxon>Metazoa</taxon>
        <taxon>Chordata</taxon>
        <taxon>Craniata</taxon>
        <taxon>Vertebrata</taxon>
        <taxon>Euteleostomi</taxon>
        <taxon>Actinopterygii</taxon>
        <taxon>Neopterygii</taxon>
        <taxon>Teleostei</taxon>
        <taxon>Neoteleostei</taxon>
        <taxon>Acanthomorphata</taxon>
        <taxon>Eupercaria</taxon>
        <taxon>Perciformes</taxon>
        <taxon>Cottioidei</taxon>
        <taxon>Gasterosteales</taxon>
        <taxon>Gasterosteidae</taxon>
        <taxon>Gasterosteus</taxon>
    </lineage>
</organism>
<evidence type="ECO:0000256" key="2">
    <source>
        <dbReference type="ARBA" id="ARBA00023054"/>
    </source>
</evidence>
<protein>
    <submittedName>
        <fullName evidence="5">Lebercilin LCA5</fullName>
    </submittedName>
</protein>
<feature type="compositionally biased region" description="Polar residues" evidence="3">
    <location>
        <begin position="796"/>
        <end position="814"/>
    </location>
</feature>
<dbReference type="STRING" id="69293.ENSGACP00000014410"/>
<accession>G3P9Y6</accession>
<evidence type="ECO:0000313" key="6">
    <source>
        <dbReference type="Proteomes" id="UP000007635"/>
    </source>
</evidence>
<feature type="region of interest" description="Disordered" evidence="3">
    <location>
        <begin position="421"/>
        <end position="750"/>
    </location>
</feature>
<feature type="compositionally biased region" description="Basic and acidic residues" evidence="3">
    <location>
        <begin position="733"/>
        <end position="750"/>
    </location>
</feature>
<feature type="region of interest" description="Disordered" evidence="3">
    <location>
        <begin position="1"/>
        <end position="205"/>
    </location>
</feature>
<dbReference type="InParanoid" id="G3P9Y6"/>
<dbReference type="Pfam" id="PF15619">
    <property type="entry name" value="Lebercilin"/>
    <property type="match status" value="1"/>
</dbReference>
<keyword evidence="6" id="KW-1185">Reference proteome</keyword>
<feature type="compositionally biased region" description="Basic and acidic residues" evidence="3">
    <location>
        <begin position="80"/>
        <end position="115"/>
    </location>
</feature>
<evidence type="ECO:0000259" key="4">
    <source>
        <dbReference type="Pfam" id="PF15619"/>
    </source>
</evidence>
<keyword evidence="2" id="KW-0175">Coiled coil</keyword>
<dbReference type="GeneTree" id="ENSGT00560000077266"/>
<proteinExistence type="inferred from homology"/>
<dbReference type="PANTHER" id="PTHR16650:SF10">
    <property type="entry name" value="LEBERCILIN"/>
    <property type="match status" value="1"/>
</dbReference>